<dbReference type="SUPFAM" id="SSF50965">
    <property type="entry name" value="Galactose oxidase, central domain"/>
    <property type="match status" value="1"/>
</dbReference>
<protein>
    <submittedName>
        <fullName evidence="5">Kelch repeat type 1-containing protein</fullName>
    </submittedName>
</protein>
<dbReference type="SUPFAM" id="SSF117281">
    <property type="entry name" value="Kelch motif"/>
    <property type="match status" value="2"/>
</dbReference>
<dbReference type="GO" id="GO:0030246">
    <property type="term" value="F:carbohydrate binding"/>
    <property type="evidence" value="ECO:0007669"/>
    <property type="project" value="InterPro"/>
</dbReference>
<feature type="domain" description="H-type lectin" evidence="4">
    <location>
        <begin position="993"/>
        <end position="1054"/>
    </location>
</feature>
<dbReference type="InterPro" id="IPR011043">
    <property type="entry name" value="Gal_Oxase/kelch_b-propeller"/>
</dbReference>
<feature type="non-terminal residue" evidence="5">
    <location>
        <position position="1"/>
    </location>
</feature>
<comment type="caution">
    <text evidence="5">The sequence shown here is derived from an EMBL/GenBank/DDBJ whole genome shotgun (WGS) entry which is preliminary data.</text>
</comment>
<dbReference type="Proteomes" id="UP000034107">
    <property type="component" value="Unassembled WGS sequence"/>
</dbReference>
<dbReference type="InterPro" id="IPR019019">
    <property type="entry name" value="H-type_lectin_domain"/>
</dbReference>
<dbReference type="GO" id="GO:0007155">
    <property type="term" value="P:cell adhesion"/>
    <property type="evidence" value="ECO:0007669"/>
    <property type="project" value="InterPro"/>
</dbReference>
<dbReference type="Gene3D" id="2.60.40.2080">
    <property type="match status" value="1"/>
</dbReference>
<organism evidence="5 6">
    <name type="scientific">Candidatus Nomurabacteria bacterium GW2011_GWA1_46_11</name>
    <dbReference type="NCBI Taxonomy" id="1618732"/>
    <lineage>
        <taxon>Bacteria</taxon>
        <taxon>Candidatus Nomuraibacteriota</taxon>
    </lineage>
</organism>
<dbReference type="InterPro" id="IPR006652">
    <property type="entry name" value="Kelch_1"/>
</dbReference>
<dbReference type="EMBL" id="LCLS01000034">
    <property type="protein sequence ID" value="KKU20617.1"/>
    <property type="molecule type" value="Genomic_DNA"/>
</dbReference>
<evidence type="ECO:0000256" key="3">
    <source>
        <dbReference type="SAM" id="MobiDB-lite"/>
    </source>
</evidence>
<dbReference type="PANTHER" id="PTHR45632">
    <property type="entry name" value="LD33804P"/>
    <property type="match status" value="1"/>
</dbReference>
<dbReference type="Pfam" id="PF09458">
    <property type="entry name" value="H_lectin"/>
    <property type="match status" value="1"/>
</dbReference>
<dbReference type="InterPro" id="IPR015915">
    <property type="entry name" value="Kelch-typ_b-propeller"/>
</dbReference>
<dbReference type="SUPFAM" id="SSF141086">
    <property type="entry name" value="Agglutinin HPA-like"/>
    <property type="match status" value="1"/>
</dbReference>
<dbReference type="Pfam" id="PF24681">
    <property type="entry name" value="Kelch_KLHDC2_KLHL20_DRC7"/>
    <property type="match status" value="1"/>
</dbReference>
<evidence type="ECO:0000313" key="6">
    <source>
        <dbReference type="Proteomes" id="UP000034107"/>
    </source>
</evidence>
<evidence type="ECO:0000259" key="4">
    <source>
        <dbReference type="Pfam" id="PF09458"/>
    </source>
</evidence>
<dbReference type="Pfam" id="PF01344">
    <property type="entry name" value="Kelch_1"/>
    <property type="match status" value="1"/>
</dbReference>
<keyword evidence="1" id="KW-0880">Kelch repeat</keyword>
<accession>A0A0G1NJW9</accession>
<evidence type="ECO:0000313" key="5">
    <source>
        <dbReference type="EMBL" id="KKU20617.1"/>
    </source>
</evidence>
<sequence>VVANGYVYVIGGYDSSSQSTVYYGKLNSDGTIGAWNTTTILPQTLSSQAAVVANGYVYVIGGYDDSWYQSTVYYGKLNSDGTIGAWNTTTILPQRLRRQTAVVANGYVYVIGGYGDSAYQSTVYYGKLNSDGTIGAWNTTTILPQKLINQTSVVANGYVYVIGGFNGSDYLSTVYYTSLARISMAGTLDLVGLTSGSLTDSSGQTGGTIYAGDIFSNNNLEVTGNAQIQGSQSVGNNLSVFGDATFNAGSNAELGAWVTSGASLPAVRSYAQAAVTNGYLYMVGGNDGSANTTVYYSRLNSDGSYNSWSTTTGLPTGLVEHTTVVNNGYIYALGGDNWSSYYSTAYFAKINSDGTMGSWTNSTILPDERSRHSSIIANGYVYVIGGYDGSIVVTTVYYARLASNGSVGSWNTTTLLPLPRDYHTSVVANGYVYVIGGYDGSSSVSSVYYAALNSDGTVGTWNTTTILPKAFYIHTSTVTNGYVYVFGGYTGSSLTSVYYAKINRNGTLDSWYLTKTLPNALYAGSSVVANGYIYVLGGSDDSASRSAVYYSRLPRVSIAADLDLVGITSGSLTNAAGNTGGTIYAGDIHSNNNLEVAGNATIWGSAGISGGLSIQGSSTNTPSPLFNVGTTTGTTLFNILSSGFVGIGVTSPTGLLDVAGGVKIGAGYAGMGTTAPTNGMLLVQGNVGIGTTDPTSYKLRVGDTCQATGTNSCVDFAELYESSEPMEPGDVVAIDIEQSPEKFVKKSSQAYQANVIGIVSTSPAIAIEGSSVGFMGGDYTNDPDKPAVALAGRVPVKIATTSAMIQPGDFMSASDIPGRAMRTLRAGTVIGKALETWIPGQDKDTVLTFINLSWFDPSWYLTVEGSLGIKDGYDISYSSQFPSPTPTPIASSSSEASAAAMVLGSDSTQAVFNNLTFQTGTVQLDLSVLGNLSVRGGLTVDGPATFKQDTVFEKLVSFIGDVIFKGKVTFNNPPSFTENTAGVATIPNLAQSTDVVFTQPYDQVPIVVVSLMANDQAKIPSDIQVAVINLSNTGFTVALNKPAPTDLVYNWVAIVALRPSTAPTPIVTPEPIPTATPAPIEPTPSPSPSPEATTTNTPGV</sequence>
<evidence type="ECO:0000256" key="1">
    <source>
        <dbReference type="ARBA" id="ARBA00022441"/>
    </source>
</evidence>
<feature type="compositionally biased region" description="Pro residues" evidence="3">
    <location>
        <begin position="1066"/>
        <end position="1089"/>
    </location>
</feature>
<dbReference type="Gene3D" id="2.120.10.80">
    <property type="entry name" value="Kelch-type beta propeller"/>
    <property type="match status" value="3"/>
</dbReference>
<keyword evidence="2" id="KW-0677">Repeat</keyword>
<dbReference type="SMART" id="SM00612">
    <property type="entry name" value="Kelch"/>
    <property type="match status" value="6"/>
</dbReference>
<evidence type="ECO:0000256" key="2">
    <source>
        <dbReference type="ARBA" id="ARBA00022737"/>
    </source>
</evidence>
<dbReference type="PANTHER" id="PTHR45632:SF3">
    <property type="entry name" value="KELCH-LIKE PROTEIN 32"/>
    <property type="match status" value="1"/>
</dbReference>
<dbReference type="InterPro" id="IPR037221">
    <property type="entry name" value="H-type_lectin_dom_sf"/>
</dbReference>
<gene>
    <name evidence="5" type="ORF">UX31_C0034G0007</name>
</gene>
<proteinExistence type="predicted"/>
<feature type="region of interest" description="Disordered" evidence="3">
    <location>
        <begin position="1063"/>
        <end position="1100"/>
    </location>
</feature>
<dbReference type="AlphaFoldDB" id="A0A0G1NJW9"/>
<feature type="compositionally biased region" description="Low complexity" evidence="3">
    <location>
        <begin position="1090"/>
        <end position="1100"/>
    </location>
</feature>
<reference evidence="5 6" key="1">
    <citation type="journal article" date="2015" name="Nature">
        <title>rRNA introns, odd ribosomes, and small enigmatic genomes across a large radiation of phyla.</title>
        <authorList>
            <person name="Brown C.T."/>
            <person name="Hug L.A."/>
            <person name="Thomas B.C."/>
            <person name="Sharon I."/>
            <person name="Castelle C.J."/>
            <person name="Singh A."/>
            <person name="Wilkins M.J."/>
            <person name="Williams K.H."/>
            <person name="Banfield J.F."/>
        </authorList>
    </citation>
    <scope>NUCLEOTIDE SEQUENCE [LARGE SCALE GENOMIC DNA]</scope>
</reference>
<name>A0A0G1NJW9_9BACT</name>